<proteinExistence type="predicted"/>
<reference evidence="1" key="3">
    <citation type="submission" date="2015-04" db="UniProtKB">
        <authorList>
            <consortium name="EnsemblPlants"/>
        </authorList>
    </citation>
    <scope>IDENTIFICATION</scope>
</reference>
<accession>A0A0D9XY94</accession>
<reference evidence="1 2" key="1">
    <citation type="submission" date="2012-08" db="EMBL/GenBank/DDBJ databases">
        <title>Oryza genome evolution.</title>
        <authorList>
            <person name="Wing R.A."/>
        </authorList>
    </citation>
    <scope>NUCLEOTIDE SEQUENCE</scope>
</reference>
<evidence type="ECO:0000313" key="2">
    <source>
        <dbReference type="Proteomes" id="UP000032180"/>
    </source>
</evidence>
<reference evidence="2" key="2">
    <citation type="submission" date="2013-12" db="EMBL/GenBank/DDBJ databases">
        <authorList>
            <person name="Yu Y."/>
            <person name="Lee S."/>
            <person name="de Baynast K."/>
            <person name="Wissotski M."/>
            <person name="Liu L."/>
            <person name="Talag J."/>
            <person name="Goicoechea J."/>
            <person name="Angelova A."/>
            <person name="Jetty R."/>
            <person name="Kudrna D."/>
            <person name="Golser W."/>
            <person name="Rivera L."/>
            <person name="Zhang J."/>
            <person name="Wing R."/>
        </authorList>
    </citation>
    <scope>NUCLEOTIDE SEQUENCE</scope>
</reference>
<dbReference type="EnsemblPlants" id="LPERR12G06740.2">
    <property type="protein sequence ID" value="LPERR12G06740.2"/>
    <property type="gene ID" value="LPERR12G06740"/>
</dbReference>
<protein>
    <submittedName>
        <fullName evidence="1">Uncharacterized protein</fullName>
    </submittedName>
</protein>
<dbReference type="Proteomes" id="UP000032180">
    <property type="component" value="Chromosome 12"/>
</dbReference>
<sequence>MALPLPLAPPFSPLLITAPCIVRHHRTPSLPLLFSCLAVLKLLAAASDSAYSTAPTPRPSIEHLASTRQDRCRIKQVTSLPYTTLPRTLNHEHQPLPALEDHAGVEDEQYAFVKLNNNARPTAFGVPRPAAAQQKSRARILAVQQMRVVKRVEDAVPEKITTRLCLGLLTCYLRDMRPLLT</sequence>
<name>A0A0D9XY94_9ORYZ</name>
<dbReference type="HOGENOM" id="CLU_1491126_0_0_1"/>
<keyword evidence="2" id="KW-1185">Reference proteome</keyword>
<dbReference type="AlphaFoldDB" id="A0A0D9XY94"/>
<dbReference type="Gramene" id="LPERR12G06740.2">
    <property type="protein sequence ID" value="LPERR12G06740.2"/>
    <property type="gene ID" value="LPERR12G06740"/>
</dbReference>
<evidence type="ECO:0000313" key="1">
    <source>
        <dbReference type="EnsemblPlants" id="LPERR12G06740.2"/>
    </source>
</evidence>
<organism evidence="1 2">
    <name type="scientific">Leersia perrieri</name>
    <dbReference type="NCBI Taxonomy" id="77586"/>
    <lineage>
        <taxon>Eukaryota</taxon>
        <taxon>Viridiplantae</taxon>
        <taxon>Streptophyta</taxon>
        <taxon>Embryophyta</taxon>
        <taxon>Tracheophyta</taxon>
        <taxon>Spermatophyta</taxon>
        <taxon>Magnoliopsida</taxon>
        <taxon>Liliopsida</taxon>
        <taxon>Poales</taxon>
        <taxon>Poaceae</taxon>
        <taxon>BOP clade</taxon>
        <taxon>Oryzoideae</taxon>
        <taxon>Oryzeae</taxon>
        <taxon>Oryzinae</taxon>
        <taxon>Leersia</taxon>
    </lineage>
</organism>